<comment type="caution">
    <text evidence="2">The sequence shown here is derived from an EMBL/GenBank/DDBJ whole genome shotgun (WGS) entry which is preliminary data.</text>
</comment>
<proteinExistence type="predicted"/>
<dbReference type="Proteomes" id="UP000431264">
    <property type="component" value="Unassembled WGS sequence"/>
</dbReference>
<organism evidence="2 3">
    <name type="scientific">Flavobacterium profundi</name>
    <dbReference type="NCBI Taxonomy" id="1774945"/>
    <lineage>
        <taxon>Bacteria</taxon>
        <taxon>Pseudomonadati</taxon>
        <taxon>Bacteroidota</taxon>
        <taxon>Flavobacteriia</taxon>
        <taxon>Flavobacteriales</taxon>
        <taxon>Flavobacteriaceae</taxon>
        <taxon>Flavobacterium</taxon>
    </lineage>
</organism>
<gene>
    <name evidence="2" type="ORF">GOQ30_15315</name>
</gene>
<evidence type="ECO:0000313" key="3">
    <source>
        <dbReference type="Proteomes" id="UP000431264"/>
    </source>
</evidence>
<dbReference type="EMBL" id="WQLW01000013">
    <property type="protein sequence ID" value="MVO10542.1"/>
    <property type="molecule type" value="Genomic_DNA"/>
</dbReference>
<evidence type="ECO:0000256" key="1">
    <source>
        <dbReference type="SAM" id="Coils"/>
    </source>
</evidence>
<keyword evidence="3" id="KW-1185">Reference proteome</keyword>
<protein>
    <submittedName>
        <fullName evidence="2">Uncharacterized protein</fullName>
    </submittedName>
</protein>
<dbReference type="AlphaFoldDB" id="A0A6I4IUH0"/>
<name>A0A6I4IUH0_9FLAO</name>
<dbReference type="RefSeq" id="WP_140998967.1">
    <property type="nucleotide sequence ID" value="NZ_VDCZ01000013.1"/>
</dbReference>
<sequence>MVKKNFKMASWSFALSILTLLILATTVLLANTRLGENMNFFTNKNLQSDLEKSYLEIEKLISEKELLMLQLEEQLEKYKALEMENENLQTELELRNQQMDALIQKIDSLEKDVSKLMSLKDELAKAKTAYETHVTEVKNEKTPKKVTSDNVSNNETKTMIAEARFLPSENQKNTSPVSTIIRDDYDELRLLNSSVQTYHIKNSGEKKLASQADKVNSLVLEYTIYLDKNKLRRSNTFYIQLFDTNNKNVGKTKSVFVGSNELIYSFSSTVSYEEEVNRIHEEFSTEGLELDKGVYFLNIFSEAGKLLSSRSFKLD</sequence>
<accession>A0A6I4IUH0</accession>
<reference evidence="3" key="1">
    <citation type="submission" date="2019-05" db="EMBL/GenBank/DDBJ databases">
        <title>Flavobacterium profundi sp. nov., isolated from a deep-sea seamount.</title>
        <authorList>
            <person name="Zhang D.-C."/>
        </authorList>
    </citation>
    <scope>NUCLEOTIDE SEQUENCE [LARGE SCALE GENOMIC DNA]</scope>
    <source>
        <strain evidence="3">TP390</strain>
    </source>
</reference>
<evidence type="ECO:0000313" key="2">
    <source>
        <dbReference type="EMBL" id="MVO10542.1"/>
    </source>
</evidence>
<feature type="coiled-coil region" evidence="1">
    <location>
        <begin position="43"/>
        <end position="136"/>
    </location>
</feature>
<keyword evidence="1" id="KW-0175">Coiled coil</keyword>